<evidence type="ECO:0000313" key="1">
    <source>
        <dbReference type="EMBL" id="KAF2271247.1"/>
    </source>
</evidence>
<organism evidence="1 2">
    <name type="scientific">Westerdykella ornata</name>
    <dbReference type="NCBI Taxonomy" id="318751"/>
    <lineage>
        <taxon>Eukaryota</taxon>
        <taxon>Fungi</taxon>
        <taxon>Dikarya</taxon>
        <taxon>Ascomycota</taxon>
        <taxon>Pezizomycotina</taxon>
        <taxon>Dothideomycetes</taxon>
        <taxon>Pleosporomycetidae</taxon>
        <taxon>Pleosporales</taxon>
        <taxon>Sporormiaceae</taxon>
        <taxon>Westerdykella</taxon>
    </lineage>
</organism>
<keyword evidence="2" id="KW-1185">Reference proteome</keyword>
<dbReference type="RefSeq" id="XP_033648786.1">
    <property type="nucleotide sequence ID" value="XM_033794542.1"/>
</dbReference>
<evidence type="ECO:0000313" key="2">
    <source>
        <dbReference type="Proteomes" id="UP000800097"/>
    </source>
</evidence>
<name>A0A6A6J4Y8_WESOR</name>
<gene>
    <name evidence="1" type="ORF">EI97DRAFT_303070</name>
</gene>
<protein>
    <submittedName>
        <fullName evidence="1">Uncharacterized protein</fullName>
    </submittedName>
</protein>
<dbReference type="Proteomes" id="UP000800097">
    <property type="component" value="Unassembled WGS sequence"/>
</dbReference>
<accession>A0A6A6J4Y8</accession>
<dbReference type="AlphaFoldDB" id="A0A6A6J4Y8"/>
<reference evidence="1" key="1">
    <citation type="journal article" date="2020" name="Stud. Mycol.">
        <title>101 Dothideomycetes genomes: a test case for predicting lifestyles and emergence of pathogens.</title>
        <authorList>
            <person name="Haridas S."/>
            <person name="Albert R."/>
            <person name="Binder M."/>
            <person name="Bloem J."/>
            <person name="Labutti K."/>
            <person name="Salamov A."/>
            <person name="Andreopoulos B."/>
            <person name="Baker S."/>
            <person name="Barry K."/>
            <person name="Bills G."/>
            <person name="Bluhm B."/>
            <person name="Cannon C."/>
            <person name="Castanera R."/>
            <person name="Culley D."/>
            <person name="Daum C."/>
            <person name="Ezra D."/>
            <person name="Gonzalez J."/>
            <person name="Henrissat B."/>
            <person name="Kuo A."/>
            <person name="Liang C."/>
            <person name="Lipzen A."/>
            <person name="Lutzoni F."/>
            <person name="Magnuson J."/>
            <person name="Mondo S."/>
            <person name="Nolan M."/>
            <person name="Ohm R."/>
            <person name="Pangilinan J."/>
            <person name="Park H.-J."/>
            <person name="Ramirez L."/>
            <person name="Alfaro M."/>
            <person name="Sun H."/>
            <person name="Tritt A."/>
            <person name="Yoshinaga Y."/>
            <person name="Zwiers L.-H."/>
            <person name="Turgeon B."/>
            <person name="Goodwin S."/>
            <person name="Spatafora J."/>
            <person name="Crous P."/>
            <person name="Grigoriev I."/>
        </authorList>
    </citation>
    <scope>NUCLEOTIDE SEQUENCE</scope>
    <source>
        <strain evidence="1">CBS 379.55</strain>
    </source>
</reference>
<dbReference type="GeneID" id="54547717"/>
<dbReference type="EMBL" id="ML986558">
    <property type="protein sequence ID" value="KAF2271247.1"/>
    <property type="molecule type" value="Genomic_DNA"/>
</dbReference>
<sequence>MRRPLRRTRKQRSPLTETFVLSSLLARGSYHSGVPSVLGDSEGNVRSKKHFKEAHGEAFKYSALLSETRVMEKDGFETTGEKDGFLKQLESRGGTSVHALRKGRQLG</sequence>
<proteinExistence type="predicted"/>